<gene>
    <name evidence="3" type="ORF">COV84_03225</name>
</gene>
<keyword evidence="1" id="KW-0812">Transmembrane</keyword>
<dbReference type="AlphaFoldDB" id="A0A2H0KSK1"/>
<accession>A0A2H0KSK1</accession>
<proteinExistence type="predicted"/>
<protein>
    <recommendedName>
        <fullName evidence="2">DUF8128 domain-containing protein</fullName>
    </recommendedName>
</protein>
<organism evidence="3 4">
    <name type="scientific">Candidatus Portnoybacteria bacterium CG11_big_fil_rev_8_21_14_0_20_40_15</name>
    <dbReference type="NCBI Taxonomy" id="1974817"/>
    <lineage>
        <taxon>Bacteria</taxon>
        <taxon>Candidatus Portnoyibacteriota</taxon>
    </lineage>
</organism>
<dbReference type="Proteomes" id="UP000229317">
    <property type="component" value="Unassembled WGS sequence"/>
</dbReference>
<keyword evidence="1" id="KW-0472">Membrane</keyword>
<evidence type="ECO:0000259" key="2">
    <source>
        <dbReference type="Pfam" id="PF26449"/>
    </source>
</evidence>
<feature type="transmembrane region" description="Helical" evidence="1">
    <location>
        <begin position="20"/>
        <end position="39"/>
    </location>
</feature>
<keyword evidence="1" id="KW-1133">Transmembrane helix</keyword>
<name>A0A2H0KSK1_9BACT</name>
<evidence type="ECO:0000313" key="4">
    <source>
        <dbReference type="Proteomes" id="UP000229317"/>
    </source>
</evidence>
<reference evidence="3 4" key="1">
    <citation type="submission" date="2017-09" db="EMBL/GenBank/DDBJ databases">
        <title>Depth-based differentiation of microbial function through sediment-hosted aquifers and enrichment of novel symbionts in the deep terrestrial subsurface.</title>
        <authorList>
            <person name="Probst A.J."/>
            <person name="Ladd B."/>
            <person name="Jarett J.K."/>
            <person name="Geller-Mcgrath D.E."/>
            <person name="Sieber C.M."/>
            <person name="Emerson J.B."/>
            <person name="Anantharaman K."/>
            <person name="Thomas B.C."/>
            <person name="Malmstrom R."/>
            <person name="Stieglmeier M."/>
            <person name="Klingl A."/>
            <person name="Woyke T."/>
            <person name="Ryan C.M."/>
            <person name="Banfield J.F."/>
        </authorList>
    </citation>
    <scope>NUCLEOTIDE SEQUENCE [LARGE SCALE GENOMIC DNA]</scope>
    <source>
        <strain evidence="3">CG11_big_fil_rev_8_21_14_0_20_40_15</strain>
    </source>
</reference>
<evidence type="ECO:0000313" key="3">
    <source>
        <dbReference type="EMBL" id="PIQ75077.1"/>
    </source>
</evidence>
<comment type="caution">
    <text evidence="3">The sequence shown here is derived from an EMBL/GenBank/DDBJ whole genome shotgun (WGS) entry which is preliminary data.</text>
</comment>
<evidence type="ECO:0000256" key="1">
    <source>
        <dbReference type="SAM" id="Phobius"/>
    </source>
</evidence>
<dbReference type="InterPro" id="IPR058441">
    <property type="entry name" value="DUF8128"/>
</dbReference>
<dbReference type="EMBL" id="PCVO01000048">
    <property type="protein sequence ID" value="PIQ75077.1"/>
    <property type="molecule type" value="Genomic_DNA"/>
</dbReference>
<dbReference type="Pfam" id="PF26449">
    <property type="entry name" value="DUF8128"/>
    <property type="match status" value="1"/>
</dbReference>
<feature type="domain" description="DUF8128" evidence="2">
    <location>
        <begin position="49"/>
        <end position="375"/>
    </location>
</feature>
<sequence>MNFTFEVLKTIIRFIFDIGWIWLPIVLAVAFFETWMYYIKRVYWQGIDWRILEIRPPRDIERTPKIMEQVFAGFWGIFGTVTTKYQKYFEGRTQDYFSLEIVGINGEIHFFIRGAAKFRNLIEAQIYSQYPQAEIKETDDYVQNVPTDIPNKNWDIWGARLRLSKSDVYPIRTYMQHVDIVMRPTSPPFIDPLAGLMEVMSKLKQGEQIWIQILIRPLADDWVKRSEKEVKSLMDKIRPAAVPTEVGAAVPFQMLSPGQRETINAIELKAAKKGYEAKIQFGYFGRREIFAMPNVGAIMGLFNQFASLNANNLRPDKVTTTKANYLFAKQRKIFKQRRLLRLLKTRSFWEKGYIFNIEELASLFHFPTTSVKAPMTPWLETKKAEPPLGLPTG</sequence>